<name>A0A2U2J9N1_9FLAO</name>
<dbReference type="GO" id="GO:0015562">
    <property type="term" value="F:efflux transmembrane transporter activity"/>
    <property type="evidence" value="ECO:0007669"/>
    <property type="project" value="InterPro"/>
</dbReference>
<evidence type="ECO:0000256" key="5">
    <source>
        <dbReference type="ARBA" id="ARBA00022692"/>
    </source>
</evidence>
<dbReference type="Pfam" id="PF02321">
    <property type="entry name" value="OEP"/>
    <property type="match status" value="1"/>
</dbReference>
<dbReference type="PANTHER" id="PTHR30026:SF21">
    <property type="entry name" value="SLR1270 PROTEIN"/>
    <property type="match status" value="1"/>
</dbReference>
<comment type="caution">
    <text evidence="9">The sequence shown here is derived from an EMBL/GenBank/DDBJ whole genome shotgun (WGS) entry which is preliminary data.</text>
</comment>
<reference evidence="9 10" key="1">
    <citation type="submission" date="2018-05" db="EMBL/GenBank/DDBJ databases">
        <title>Polaribacter aquimarinus sp. nov., isolated from sediment in a sediment of sea.</title>
        <authorList>
            <person name="Lu D."/>
        </authorList>
    </citation>
    <scope>NUCLEOTIDE SEQUENCE [LARGE SCALE GENOMIC DNA]</scope>
    <source>
        <strain evidence="9 10">ZY113</strain>
    </source>
</reference>
<dbReference type="GO" id="GO:1990281">
    <property type="term" value="C:efflux pump complex"/>
    <property type="evidence" value="ECO:0007669"/>
    <property type="project" value="TreeGrafter"/>
</dbReference>
<dbReference type="SUPFAM" id="SSF56954">
    <property type="entry name" value="Outer membrane efflux proteins (OEP)"/>
    <property type="match status" value="1"/>
</dbReference>
<comment type="similarity">
    <text evidence="2">Belongs to the outer membrane factor (OMF) (TC 1.B.17) family.</text>
</comment>
<dbReference type="InterPro" id="IPR003423">
    <property type="entry name" value="OMP_efflux"/>
</dbReference>
<dbReference type="Gene3D" id="1.20.1600.10">
    <property type="entry name" value="Outer membrane efflux proteins (OEP)"/>
    <property type="match status" value="1"/>
</dbReference>
<keyword evidence="8" id="KW-0732">Signal</keyword>
<keyword evidence="10" id="KW-1185">Reference proteome</keyword>
<evidence type="ECO:0000256" key="3">
    <source>
        <dbReference type="ARBA" id="ARBA00022448"/>
    </source>
</evidence>
<evidence type="ECO:0000256" key="4">
    <source>
        <dbReference type="ARBA" id="ARBA00022452"/>
    </source>
</evidence>
<gene>
    <name evidence="9" type="ORF">DIS07_07285</name>
</gene>
<evidence type="ECO:0000256" key="2">
    <source>
        <dbReference type="ARBA" id="ARBA00007613"/>
    </source>
</evidence>
<protein>
    <submittedName>
        <fullName evidence="9">Transporter</fullName>
    </submittedName>
</protein>
<dbReference type="InterPro" id="IPR051906">
    <property type="entry name" value="TolC-like"/>
</dbReference>
<evidence type="ECO:0000313" key="9">
    <source>
        <dbReference type="EMBL" id="PWG05049.1"/>
    </source>
</evidence>
<organism evidence="9 10">
    <name type="scientific">Polaribacter aquimarinus</name>
    <dbReference type="NCBI Taxonomy" id="2100726"/>
    <lineage>
        <taxon>Bacteria</taxon>
        <taxon>Pseudomonadati</taxon>
        <taxon>Bacteroidota</taxon>
        <taxon>Flavobacteriia</taxon>
        <taxon>Flavobacteriales</taxon>
        <taxon>Flavobacteriaceae</taxon>
    </lineage>
</organism>
<keyword evidence="3" id="KW-0813">Transport</keyword>
<dbReference type="OrthoDB" id="581172at2"/>
<proteinExistence type="inferred from homology"/>
<keyword evidence="4" id="KW-1134">Transmembrane beta strand</keyword>
<dbReference type="PANTHER" id="PTHR30026">
    <property type="entry name" value="OUTER MEMBRANE PROTEIN TOLC"/>
    <property type="match status" value="1"/>
</dbReference>
<evidence type="ECO:0000256" key="8">
    <source>
        <dbReference type="SAM" id="SignalP"/>
    </source>
</evidence>
<sequence length="466" mass="53880">MKKYILILFLFFSVGFSAQDKVESVMTLSEYLTYVKRFHPIVKQANLVINKSEAKLLKSRGAFDPKIEIDYDNKQFKNKEYFNKLNAAFKIPTYYGLEFKANFENNTGLFLNPEANVPTEGLYSAGVSASLLKGLLINKRMASLKQAKFFVNQAKEDQQIIVNEILYNASISYFYWLKAYNEKNVYQEFLINADIRFKATKRAFFEGEKPAIDTTEAKIFLNNRKLNLEKARIKLIKSSLELSNFLWLNDNTPVELQDNIIPDITTLNNIDATFNIALFNNANFDINNHPKIRSLEFKIKSLTIDKKLKMNNLLPKLDVQYNFLTQNRNQINSLNTENFKAGINFKLPLFLRKERGDYKLAKIKLQDTKYENEVARITIKNKVNAIQQELKSYTTQNSLTTDIVRDYGTLLKAEDRKFFLGESSLFLVNYREVKLIDAKLKAIALENSFFKAKAKLFKAAVISIAQ</sequence>
<dbReference type="EMBL" id="QFFG01000003">
    <property type="protein sequence ID" value="PWG05049.1"/>
    <property type="molecule type" value="Genomic_DNA"/>
</dbReference>
<feature type="chain" id="PRO_5015700441" evidence="8">
    <location>
        <begin position="19"/>
        <end position="466"/>
    </location>
</feature>
<keyword evidence="7" id="KW-0998">Cell outer membrane</keyword>
<accession>A0A2U2J9N1</accession>
<feature type="signal peptide" evidence="8">
    <location>
        <begin position="1"/>
        <end position="18"/>
    </location>
</feature>
<evidence type="ECO:0000256" key="1">
    <source>
        <dbReference type="ARBA" id="ARBA00004442"/>
    </source>
</evidence>
<dbReference type="GO" id="GO:0009279">
    <property type="term" value="C:cell outer membrane"/>
    <property type="evidence" value="ECO:0007669"/>
    <property type="project" value="UniProtKB-SubCell"/>
</dbReference>
<keyword evidence="6" id="KW-0472">Membrane</keyword>
<keyword evidence="5" id="KW-0812">Transmembrane</keyword>
<dbReference type="Proteomes" id="UP000245670">
    <property type="component" value="Unassembled WGS sequence"/>
</dbReference>
<comment type="subcellular location">
    <subcellularLocation>
        <location evidence="1">Cell outer membrane</location>
    </subcellularLocation>
</comment>
<dbReference type="RefSeq" id="WP_109404596.1">
    <property type="nucleotide sequence ID" value="NZ_QFFG01000003.1"/>
</dbReference>
<evidence type="ECO:0000256" key="7">
    <source>
        <dbReference type="ARBA" id="ARBA00023237"/>
    </source>
</evidence>
<dbReference type="GO" id="GO:0015288">
    <property type="term" value="F:porin activity"/>
    <property type="evidence" value="ECO:0007669"/>
    <property type="project" value="TreeGrafter"/>
</dbReference>
<dbReference type="AlphaFoldDB" id="A0A2U2J9N1"/>
<evidence type="ECO:0000313" key="10">
    <source>
        <dbReference type="Proteomes" id="UP000245670"/>
    </source>
</evidence>
<evidence type="ECO:0000256" key="6">
    <source>
        <dbReference type="ARBA" id="ARBA00023136"/>
    </source>
</evidence>